<evidence type="ECO:0000313" key="2">
    <source>
        <dbReference type="EMBL" id="KIC96407.1"/>
    </source>
</evidence>
<feature type="domain" description="NadR/Ttd14 AAA" evidence="1">
    <location>
        <begin position="4"/>
        <end position="164"/>
    </location>
</feature>
<dbReference type="PANTHER" id="PTHR37512:SF1">
    <property type="entry name" value="NADR_TTD14 AAA DOMAIN-CONTAINING PROTEIN"/>
    <property type="match status" value="1"/>
</dbReference>
<proteinExistence type="predicted"/>
<comment type="caution">
    <text evidence="2">The sequence shown here is derived from an EMBL/GenBank/DDBJ whole genome shotgun (WGS) entry which is preliminary data.</text>
</comment>
<dbReference type="InterPro" id="IPR038727">
    <property type="entry name" value="NadR/Ttd14_AAA_dom"/>
</dbReference>
<dbReference type="InterPro" id="IPR027417">
    <property type="entry name" value="P-loop_NTPase"/>
</dbReference>
<dbReference type="STRING" id="1349421.OI18_01310"/>
<dbReference type="SUPFAM" id="SSF52540">
    <property type="entry name" value="P-loop containing nucleoside triphosphate hydrolases"/>
    <property type="match status" value="1"/>
</dbReference>
<accession>A0A0C1L8D4</accession>
<dbReference type="AlphaFoldDB" id="A0A0C1L8D4"/>
<dbReference type="EMBL" id="JSVC01000001">
    <property type="protein sequence ID" value="KIC96407.1"/>
    <property type="molecule type" value="Genomic_DNA"/>
</dbReference>
<evidence type="ECO:0000313" key="3">
    <source>
        <dbReference type="Proteomes" id="UP000031408"/>
    </source>
</evidence>
<dbReference type="InterPro" id="IPR052735">
    <property type="entry name" value="NAD_biosynth-regulator"/>
</dbReference>
<dbReference type="PANTHER" id="PTHR37512">
    <property type="entry name" value="TRIFUNCTIONAL NAD BIOSYNTHESIS/REGULATOR PROTEIN NADR"/>
    <property type="match status" value="1"/>
</dbReference>
<evidence type="ECO:0000259" key="1">
    <source>
        <dbReference type="Pfam" id="PF13521"/>
    </source>
</evidence>
<name>A0A0C1L8D4_9BACT</name>
<dbReference type="OrthoDB" id="9151999at2"/>
<dbReference type="RefSeq" id="WP_039136332.1">
    <property type="nucleotide sequence ID" value="NZ_JSVC01000001.1"/>
</dbReference>
<gene>
    <name evidence="2" type="ORF">OI18_01310</name>
</gene>
<reference evidence="2 3" key="1">
    <citation type="submission" date="2014-11" db="EMBL/GenBank/DDBJ databases">
        <title>Genome sequence of Flavihumibacter solisilvae 3-3.</title>
        <authorList>
            <person name="Zhou G."/>
            <person name="Li M."/>
            <person name="Wang G."/>
        </authorList>
    </citation>
    <scope>NUCLEOTIDE SEQUENCE [LARGE SCALE GENOMIC DNA]</scope>
    <source>
        <strain evidence="2 3">3-3</strain>
    </source>
</reference>
<dbReference type="Proteomes" id="UP000031408">
    <property type="component" value="Unassembled WGS sequence"/>
</dbReference>
<dbReference type="Gene3D" id="3.40.50.300">
    <property type="entry name" value="P-loop containing nucleotide triphosphate hydrolases"/>
    <property type="match status" value="1"/>
</dbReference>
<dbReference type="Pfam" id="PF13521">
    <property type="entry name" value="AAA_28"/>
    <property type="match status" value="1"/>
</dbReference>
<organism evidence="2 3">
    <name type="scientific">Flavihumibacter solisilvae</name>
    <dbReference type="NCBI Taxonomy" id="1349421"/>
    <lineage>
        <taxon>Bacteria</taxon>
        <taxon>Pseudomonadati</taxon>
        <taxon>Bacteroidota</taxon>
        <taxon>Chitinophagia</taxon>
        <taxon>Chitinophagales</taxon>
        <taxon>Chitinophagaceae</taxon>
        <taxon>Flavihumibacter</taxon>
    </lineage>
</organism>
<protein>
    <submittedName>
        <fullName evidence="2">ATPase</fullName>
    </submittedName>
</protein>
<keyword evidence="3" id="KW-1185">Reference proteome</keyword>
<sequence length="177" mass="20692">MLKKIVVIGPESTGKSTLCSYLAEHYDTTWCPEYAREYLLARGTAYSYDDLLEIAKGQAALEDKYVREATEAGASMIFIDTDMYVMKVWCEYVFGKCHQFILDRIVQQQYDLYFLCDTDIPWTKDSLREYPDLKTRQILFQMYKDLLVNQEVPWTLVSGTIDERMVHCITTIEDTIQ</sequence>